<comment type="similarity">
    <text evidence="2">Belongs to the major facilitator superfamily. Metabolite:H+ Symporter (MHS) family (TC 2.A.1.6) family.</text>
</comment>
<proteinExistence type="inferred from homology"/>
<name>A0A089YQT5_9PSED</name>
<dbReference type="PROSITE" id="PS50850">
    <property type="entry name" value="MFS"/>
    <property type="match status" value="1"/>
</dbReference>
<dbReference type="FunFam" id="1.20.1250.20:FF:000001">
    <property type="entry name" value="Dicarboxylate MFS transporter"/>
    <property type="match status" value="1"/>
</dbReference>
<evidence type="ECO:0000256" key="5">
    <source>
        <dbReference type="ARBA" id="ARBA00022692"/>
    </source>
</evidence>
<feature type="transmembrane region" description="Helical" evidence="10">
    <location>
        <begin position="407"/>
        <end position="427"/>
    </location>
</feature>
<feature type="transmembrane region" description="Helical" evidence="10">
    <location>
        <begin position="101"/>
        <end position="125"/>
    </location>
</feature>
<feature type="domain" description="Major facilitator superfamily (MFS) profile" evidence="11">
    <location>
        <begin position="29"/>
        <end position="433"/>
    </location>
</feature>
<feature type="transmembrane region" description="Helical" evidence="10">
    <location>
        <begin position="282"/>
        <end position="303"/>
    </location>
</feature>
<keyword evidence="3" id="KW-0813">Transport</keyword>
<dbReference type="HOGENOM" id="CLU_001265_39_0_6"/>
<evidence type="ECO:0000256" key="9">
    <source>
        <dbReference type="SAM" id="MobiDB-lite"/>
    </source>
</evidence>
<evidence type="ECO:0000259" key="11">
    <source>
        <dbReference type="PROSITE" id="PS50850"/>
    </source>
</evidence>
<sequence length="434" mass="46329">MMNSTSASDSPALPSHAIRQPASPQMRRVIFASSLGNGLEIYDFTVYSFFAVIIGQLFFPSGSAVASLLMSLATFAVGFVMRPLGALLIGRVADRRGRKAALSLTIALMTLGTGIIAFTPTYASIGISASVLLVVARLLQGLSVGGEVGCASAFLMESGRADHRCFMVSWQGASQGAAALLGAGTGLLLTSSLSHESLLSWGWRVPFVIGLLIGPVGWYIRQHLNETHTATATACSLAQLLRTHGRTLAMGMGWMAAPTVTMYMVVYYMPTYLTQTLGRPQSFGFALVALASALLAVITPIAGRYADRFTRRKPLLYAVTALAMLTVYPSFILLSQENTLLCVLAITLLILPLAIGLAPSMAMLMEAFPRDQRVTGLSIMYSFGVTLFGGFSPLLVTWLIGMTGNPLTPALYLTAAVTLALCVLRWFPEHPGRD</sequence>
<dbReference type="EMBL" id="CP009533">
    <property type="protein sequence ID" value="AIS16752.1"/>
    <property type="molecule type" value="Genomic_DNA"/>
</dbReference>
<feature type="transmembrane region" description="Helical" evidence="10">
    <location>
        <begin position="168"/>
        <end position="189"/>
    </location>
</feature>
<dbReference type="KEGG" id="prh:LT40_04710"/>
<feature type="transmembrane region" description="Helical" evidence="10">
    <location>
        <begin position="65"/>
        <end position="89"/>
    </location>
</feature>
<feature type="transmembrane region" description="Helical" evidence="10">
    <location>
        <begin position="338"/>
        <end position="358"/>
    </location>
</feature>
<dbReference type="Gene3D" id="1.20.1250.20">
    <property type="entry name" value="MFS general substrate transporter like domains"/>
    <property type="match status" value="2"/>
</dbReference>
<evidence type="ECO:0000256" key="6">
    <source>
        <dbReference type="ARBA" id="ARBA00022847"/>
    </source>
</evidence>
<keyword evidence="5 10" id="KW-0812">Transmembrane</keyword>
<evidence type="ECO:0000256" key="1">
    <source>
        <dbReference type="ARBA" id="ARBA00004651"/>
    </source>
</evidence>
<feature type="transmembrane region" description="Helical" evidence="10">
    <location>
        <begin position="248"/>
        <end position="270"/>
    </location>
</feature>
<dbReference type="AlphaFoldDB" id="A0A089YQT5"/>
<dbReference type="InterPro" id="IPR036259">
    <property type="entry name" value="MFS_trans_sf"/>
</dbReference>
<feature type="transmembrane region" description="Helical" evidence="10">
    <location>
        <begin position="379"/>
        <end position="401"/>
    </location>
</feature>
<evidence type="ECO:0000256" key="2">
    <source>
        <dbReference type="ARBA" id="ARBA00008240"/>
    </source>
</evidence>
<dbReference type="Proteomes" id="UP000029499">
    <property type="component" value="Chromosome"/>
</dbReference>
<dbReference type="Pfam" id="PF07690">
    <property type="entry name" value="MFS_1"/>
    <property type="match status" value="1"/>
</dbReference>
<dbReference type="eggNOG" id="COG2814">
    <property type="taxonomic scope" value="Bacteria"/>
</dbReference>
<evidence type="ECO:0000313" key="12">
    <source>
        <dbReference type="EMBL" id="AIS16752.1"/>
    </source>
</evidence>
<evidence type="ECO:0000256" key="10">
    <source>
        <dbReference type="SAM" id="Phobius"/>
    </source>
</evidence>
<protein>
    <submittedName>
        <fullName evidence="12">MFS transporter</fullName>
    </submittedName>
</protein>
<dbReference type="PANTHER" id="PTHR43528">
    <property type="entry name" value="ALPHA-KETOGLUTARATE PERMEASE"/>
    <property type="match status" value="1"/>
</dbReference>
<evidence type="ECO:0000256" key="3">
    <source>
        <dbReference type="ARBA" id="ARBA00022448"/>
    </source>
</evidence>
<dbReference type="PANTHER" id="PTHR43528:SF1">
    <property type="entry name" value="ALPHA-KETOGLUTARATE PERMEASE"/>
    <property type="match status" value="1"/>
</dbReference>
<evidence type="ECO:0000256" key="4">
    <source>
        <dbReference type="ARBA" id="ARBA00022475"/>
    </source>
</evidence>
<dbReference type="GO" id="GO:0005886">
    <property type="term" value="C:plasma membrane"/>
    <property type="evidence" value="ECO:0007669"/>
    <property type="project" value="UniProtKB-SubCell"/>
</dbReference>
<dbReference type="InterPro" id="IPR051084">
    <property type="entry name" value="H+-coupled_symporters"/>
</dbReference>
<dbReference type="GO" id="GO:0015293">
    <property type="term" value="F:symporter activity"/>
    <property type="evidence" value="ECO:0007669"/>
    <property type="project" value="UniProtKB-KW"/>
</dbReference>
<keyword evidence="8 10" id="KW-0472">Membrane</keyword>
<dbReference type="PROSITE" id="PS00217">
    <property type="entry name" value="SUGAR_TRANSPORT_2"/>
    <property type="match status" value="1"/>
</dbReference>
<keyword evidence="4" id="KW-1003">Cell membrane</keyword>
<keyword evidence="13" id="KW-1185">Reference proteome</keyword>
<comment type="subcellular location">
    <subcellularLocation>
        <location evidence="1">Cell membrane</location>
        <topology evidence="1">Multi-pass membrane protein</topology>
    </subcellularLocation>
</comment>
<feature type="transmembrane region" description="Helical" evidence="10">
    <location>
        <begin position="131"/>
        <end position="156"/>
    </location>
</feature>
<dbReference type="SUPFAM" id="SSF103473">
    <property type="entry name" value="MFS general substrate transporter"/>
    <property type="match status" value="1"/>
</dbReference>
<dbReference type="InterPro" id="IPR011701">
    <property type="entry name" value="MFS"/>
</dbReference>
<feature type="transmembrane region" description="Helical" evidence="10">
    <location>
        <begin position="201"/>
        <end position="220"/>
    </location>
</feature>
<evidence type="ECO:0000313" key="13">
    <source>
        <dbReference type="Proteomes" id="UP000029499"/>
    </source>
</evidence>
<feature type="transmembrane region" description="Helical" evidence="10">
    <location>
        <begin position="315"/>
        <end position="332"/>
    </location>
</feature>
<dbReference type="InterPro" id="IPR020846">
    <property type="entry name" value="MFS_dom"/>
</dbReference>
<accession>A0A089YQT5</accession>
<evidence type="ECO:0000256" key="8">
    <source>
        <dbReference type="ARBA" id="ARBA00023136"/>
    </source>
</evidence>
<reference evidence="12 13" key="1">
    <citation type="journal article" date="2015" name="J. Biotechnol.">
        <title>Complete genome sequence of Pseudomonas rhizosphaerae IH5T (=DSM 16299T), a phosphate-solubilizing rhizobacterium for bacterial biofertilizer.</title>
        <authorList>
            <person name="Kwak Y."/>
            <person name="Jung B.K."/>
            <person name="Shin J.H."/>
        </authorList>
    </citation>
    <scope>NUCLEOTIDE SEQUENCE [LARGE SCALE GENOMIC DNA]</scope>
    <source>
        <strain evidence="12">DSM 16299</strain>
    </source>
</reference>
<organism evidence="12 13">
    <name type="scientific">Pseudomonas rhizosphaerae</name>
    <dbReference type="NCBI Taxonomy" id="216142"/>
    <lineage>
        <taxon>Bacteria</taxon>
        <taxon>Pseudomonadati</taxon>
        <taxon>Pseudomonadota</taxon>
        <taxon>Gammaproteobacteria</taxon>
        <taxon>Pseudomonadales</taxon>
        <taxon>Pseudomonadaceae</taxon>
        <taxon>Pseudomonas</taxon>
    </lineage>
</organism>
<gene>
    <name evidence="12" type="ORF">LT40_04710</name>
</gene>
<feature type="transmembrane region" description="Helical" evidence="10">
    <location>
        <begin position="41"/>
        <end position="59"/>
    </location>
</feature>
<dbReference type="InterPro" id="IPR005829">
    <property type="entry name" value="Sugar_transporter_CS"/>
</dbReference>
<keyword evidence="7 10" id="KW-1133">Transmembrane helix</keyword>
<keyword evidence="6" id="KW-0769">Symport</keyword>
<evidence type="ECO:0000256" key="7">
    <source>
        <dbReference type="ARBA" id="ARBA00022989"/>
    </source>
</evidence>
<feature type="region of interest" description="Disordered" evidence="9">
    <location>
        <begin position="1"/>
        <end position="20"/>
    </location>
</feature>